<accession>A0A4P9VXF9</accession>
<evidence type="ECO:0000313" key="1">
    <source>
        <dbReference type="EMBL" id="RKO84404.1"/>
    </source>
</evidence>
<keyword evidence="2" id="KW-1185">Reference proteome</keyword>
<dbReference type="InterPro" id="IPR040441">
    <property type="entry name" value="CFA20/CFAP20DC"/>
</dbReference>
<dbReference type="PANTHER" id="PTHR12458">
    <property type="entry name" value="ORF PROTEIN"/>
    <property type="match status" value="1"/>
</dbReference>
<sequence length="226" mass="24998">MSSTLVSEPLPSLLHLLPASPSFIKYLGTPAAINCTEPSTADGNKTPMREGAKLFPVFLLPSCTGKVHHSKAPSHERLAAQSVIRPPRISPEPPIFRLVFELLRLHAALLLPALWLISLSDPRRCVKMFKNDFQGGPAFELFSSSGSALPVLHWKVDKKLVQRTYCKDVRGFCYCVEKSGKLSLPKDDKQSGKEAPEVRFGPAYLVQPFLVLQVYVPQAFSDLDES</sequence>
<organism evidence="1 2">
    <name type="scientific">Blyttiomyces helicus</name>
    <dbReference type="NCBI Taxonomy" id="388810"/>
    <lineage>
        <taxon>Eukaryota</taxon>
        <taxon>Fungi</taxon>
        <taxon>Fungi incertae sedis</taxon>
        <taxon>Chytridiomycota</taxon>
        <taxon>Chytridiomycota incertae sedis</taxon>
        <taxon>Chytridiomycetes</taxon>
        <taxon>Chytridiomycetes incertae sedis</taxon>
        <taxon>Blyttiomyces</taxon>
    </lineage>
</organism>
<name>A0A4P9VXF9_9FUNG</name>
<evidence type="ECO:0000313" key="2">
    <source>
        <dbReference type="Proteomes" id="UP000269721"/>
    </source>
</evidence>
<gene>
    <name evidence="1" type="ORF">BDK51DRAFT_49100</name>
</gene>
<protein>
    <submittedName>
        <fullName evidence="1">Uncharacterized protein</fullName>
    </submittedName>
</protein>
<dbReference type="AlphaFoldDB" id="A0A4P9VXF9"/>
<dbReference type="EMBL" id="ML000143">
    <property type="protein sequence ID" value="RKO84404.1"/>
    <property type="molecule type" value="Genomic_DNA"/>
</dbReference>
<dbReference type="Proteomes" id="UP000269721">
    <property type="component" value="Unassembled WGS sequence"/>
</dbReference>
<reference evidence="2" key="1">
    <citation type="journal article" date="2018" name="Nat. Microbiol.">
        <title>Leveraging single-cell genomics to expand the fungal tree of life.</title>
        <authorList>
            <person name="Ahrendt S.R."/>
            <person name="Quandt C.A."/>
            <person name="Ciobanu D."/>
            <person name="Clum A."/>
            <person name="Salamov A."/>
            <person name="Andreopoulos B."/>
            <person name="Cheng J.F."/>
            <person name="Woyke T."/>
            <person name="Pelin A."/>
            <person name="Henrissat B."/>
            <person name="Reynolds N.K."/>
            <person name="Benny G.L."/>
            <person name="Smith M.E."/>
            <person name="James T.Y."/>
            <person name="Grigoriev I.V."/>
        </authorList>
    </citation>
    <scope>NUCLEOTIDE SEQUENCE [LARGE SCALE GENOMIC DNA]</scope>
</reference>
<proteinExistence type="predicted"/>
<dbReference type="OrthoDB" id="10261083at2759"/>